<evidence type="ECO:0000313" key="2">
    <source>
        <dbReference type="Proteomes" id="UP000683360"/>
    </source>
</evidence>
<dbReference type="Proteomes" id="UP000683360">
    <property type="component" value="Unassembled WGS sequence"/>
</dbReference>
<comment type="caution">
    <text evidence="1">The sequence shown here is derived from an EMBL/GenBank/DDBJ whole genome shotgun (WGS) entry which is preliminary data.</text>
</comment>
<dbReference type="EMBL" id="CAJPWZ010001270">
    <property type="protein sequence ID" value="CAG2211679.1"/>
    <property type="molecule type" value="Genomic_DNA"/>
</dbReference>
<protein>
    <recommendedName>
        <fullName evidence="3">C2H2-type domain-containing protein</fullName>
    </recommendedName>
</protein>
<dbReference type="PANTHER" id="PTHR31912">
    <property type="entry name" value="IP13529P"/>
    <property type="match status" value="1"/>
</dbReference>
<evidence type="ECO:0000313" key="1">
    <source>
        <dbReference type="EMBL" id="CAG2211679.1"/>
    </source>
</evidence>
<sequence>MFSRYRTSKFTQEETTYKCEDCTYGTDKKSNFARHLTSSRHRHLETDAGLCTAATDQPVFRVQPQVQDDELADQHEHVQADQLYDDMSEVDEPTFPEDVYESDIDEEDFRDEYHTATHHAHVDMVESDSEWFPFMSKLHFLLSILYSSKTHRVSDEVMTFFLFILKECGTQNIPPLAKIKSYLQEKFEMGEMIQRHEDAQGNISWAIKPSAMLRLHLANPDTANRISRYPTVETSSESVHQASGNKWKSMEFHWAMNKEGQQFIKGAFVSFSVRGQTVYGKIMQFLENLLEDRMYVKVSVYLDKTHRVLTDEYVENNCLVKMDKYRTVSLDDCQTFDVSNIRSFKEILNGELSYVSNEEIEEILQSSTLWRGLPVVSVPINLFMDDLSANQSRRWSPLHAVQGQISGLPLEQKNKGKSVMFLGLSDKMSMLDLMSPICSDIKQCKQFGIETYDAALKQKVIMITDISLIVTDYQMMSLACNHLGPSANKFCPKCFADDSDPFKKWDMRSKEATSRTMERIRLHVDRTTMQRQTGVKEYDNCLWDYLDTHKDTPIGILHFLYLGLAKQLIKFSLDSLTEHQKNLLKLHLDSIDQSSFSYRIQISFFQYIDSRQGKDYKHYLQIAVLNMEYAGLPKKYLCVLEKLAMISKHMIKKENTIKIVQELDEYLNILKQNIPQLGRKRKTHLCVHLADDIERHGHPLQYAEDGFEKNHKSVRSSIAHQNGHARSRDTASQFVNNELMGHVISGGFMPDSQNWKCAAEKIKLFGKNKKILNFLGMPSSQYEENLSGLKKMVRKPTANGDDLMNHYEVQILQAIINCGGQPGLLGSSNLKIVQFKSCVTKQGDTAKVDSFVLYHVDEDDTDKIGQIEKFVELSWKGNNHQMVILKKAKLVPTQTTFQHLTTEPLLEITPVSRVLQSVHVIHDCKGGKCTIKEGSVSSRVEQEQQNVKCKFIKHSTVHNIFIINKCRISHSVDKFVI</sequence>
<keyword evidence="2" id="KW-1185">Reference proteome</keyword>
<dbReference type="PANTHER" id="PTHR31912:SF34">
    <property type="entry name" value="NOTOCHORD-RELATED PROTEIN"/>
    <property type="match status" value="1"/>
</dbReference>
<name>A0A8S3RSX8_MYTED</name>
<reference evidence="1" key="1">
    <citation type="submission" date="2021-03" db="EMBL/GenBank/DDBJ databases">
        <authorList>
            <person name="Bekaert M."/>
        </authorList>
    </citation>
    <scope>NUCLEOTIDE SEQUENCE</scope>
</reference>
<dbReference type="AlphaFoldDB" id="A0A8S3RSX8"/>
<evidence type="ECO:0008006" key="3">
    <source>
        <dbReference type="Google" id="ProtNLM"/>
    </source>
</evidence>
<dbReference type="OrthoDB" id="6153305at2759"/>
<gene>
    <name evidence="1" type="ORF">MEDL_25721</name>
</gene>
<organism evidence="1 2">
    <name type="scientific">Mytilus edulis</name>
    <name type="common">Blue mussel</name>
    <dbReference type="NCBI Taxonomy" id="6550"/>
    <lineage>
        <taxon>Eukaryota</taxon>
        <taxon>Metazoa</taxon>
        <taxon>Spiralia</taxon>
        <taxon>Lophotrochozoa</taxon>
        <taxon>Mollusca</taxon>
        <taxon>Bivalvia</taxon>
        <taxon>Autobranchia</taxon>
        <taxon>Pteriomorphia</taxon>
        <taxon>Mytilida</taxon>
        <taxon>Mytiloidea</taxon>
        <taxon>Mytilidae</taxon>
        <taxon>Mytilinae</taxon>
        <taxon>Mytilus</taxon>
    </lineage>
</organism>
<proteinExistence type="predicted"/>
<accession>A0A8S3RSX8</accession>